<keyword evidence="1" id="KW-0472">Membrane</keyword>
<reference evidence="2 3" key="1">
    <citation type="submission" date="2013-10" db="EMBL/GenBank/DDBJ databases">
        <authorList>
            <consortium name="International Citrus Genome Consortium"/>
            <person name="Jenkins J."/>
            <person name="Schmutz J."/>
            <person name="Prochnik S."/>
            <person name="Rokhsar D."/>
            <person name="Gmitter F."/>
            <person name="Ollitrault P."/>
            <person name="Machado M."/>
            <person name="Talon M."/>
            <person name="Wincker P."/>
            <person name="Jaillon O."/>
            <person name="Morgante M."/>
        </authorList>
    </citation>
    <scope>NUCLEOTIDE SEQUENCE</scope>
    <source>
        <strain evidence="3">cv. Clemenules</strain>
    </source>
</reference>
<organism evidence="2 3">
    <name type="scientific">Citrus clementina</name>
    <name type="common">Clementine</name>
    <name type="synonym">Citrus deliciosa x Citrus sinensis</name>
    <dbReference type="NCBI Taxonomy" id="85681"/>
    <lineage>
        <taxon>Eukaryota</taxon>
        <taxon>Viridiplantae</taxon>
        <taxon>Streptophyta</taxon>
        <taxon>Embryophyta</taxon>
        <taxon>Tracheophyta</taxon>
        <taxon>Spermatophyta</taxon>
        <taxon>Magnoliopsida</taxon>
        <taxon>eudicotyledons</taxon>
        <taxon>Gunneridae</taxon>
        <taxon>Pentapetalae</taxon>
        <taxon>rosids</taxon>
        <taxon>malvids</taxon>
        <taxon>Sapindales</taxon>
        <taxon>Rutaceae</taxon>
        <taxon>Aurantioideae</taxon>
        <taxon>Citrus</taxon>
    </lineage>
</organism>
<dbReference type="Gramene" id="ESR62175">
    <property type="protein sequence ID" value="ESR62175"/>
    <property type="gene ID" value="CICLE_v10017545mg"/>
</dbReference>
<accession>V4UDF5</accession>
<dbReference type="Proteomes" id="UP000030687">
    <property type="component" value="Unassembled WGS sequence"/>
</dbReference>
<name>V4UDF5_CITCL</name>
<sequence length="69" mass="7827">MKQLSYFSSSAISYPSSNHSLVRFTPSSIASISKLLFLVCIFVFHFLYAQMKLFRLLSPSSTTRLLCIT</sequence>
<evidence type="ECO:0000313" key="3">
    <source>
        <dbReference type="Proteomes" id="UP000030687"/>
    </source>
</evidence>
<feature type="transmembrane region" description="Helical" evidence="1">
    <location>
        <begin position="29"/>
        <end position="48"/>
    </location>
</feature>
<protein>
    <submittedName>
        <fullName evidence="2">Uncharacterized protein</fullName>
    </submittedName>
</protein>
<proteinExistence type="predicted"/>
<dbReference type="KEGG" id="cic:CICLE_v10017545mg"/>
<gene>
    <name evidence="2" type="ORF">CICLE_v10017545mg</name>
</gene>
<dbReference type="EMBL" id="KI536312">
    <property type="protein sequence ID" value="ESR62175.1"/>
    <property type="molecule type" value="Genomic_DNA"/>
</dbReference>
<keyword evidence="1" id="KW-1133">Transmembrane helix</keyword>
<evidence type="ECO:0000256" key="1">
    <source>
        <dbReference type="SAM" id="Phobius"/>
    </source>
</evidence>
<evidence type="ECO:0000313" key="2">
    <source>
        <dbReference type="EMBL" id="ESR62175.1"/>
    </source>
</evidence>
<keyword evidence="3" id="KW-1185">Reference proteome</keyword>
<keyword evidence="1" id="KW-0812">Transmembrane</keyword>
<dbReference type="AlphaFoldDB" id="V4UDF5"/>
<dbReference type="InParanoid" id="V4UDF5"/>